<evidence type="ECO:0000256" key="1">
    <source>
        <dbReference type="ARBA" id="ARBA00004651"/>
    </source>
</evidence>
<evidence type="ECO:0000259" key="7">
    <source>
        <dbReference type="Pfam" id="PF01292"/>
    </source>
</evidence>
<evidence type="ECO:0000313" key="8">
    <source>
        <dbReference type="EMBL" id="MFA9461962.1"/>
    </source>
</evidence>
<comment type="subcellular location">
    <subcellularLocation>
        <location evidence="1">Cell membrane</location>
        <topology evidence="1">Multi-pass membrane protein</topology>
    </subcellularLocation>
</comment>
<gene>
    <name evidence="8" type="ORF">ACERLL_14150</name>
</gene>
<dbReference type="InterPro" id="IPR011577">
    <property type="entry name" value="Cyt_b561_bac/Ni-Hgenase"/>
</dbReference>
<keyword evidence="3 6" id="KW-0812">Transmembrane</keyword>
<evidence type="ECO:0000313" key="9">
    <source>
        <dbReference type="Proteomes" id="UP001575181"/>
    </source>
</evidence>
<dbReference type="PANTHER" id="PTHR30485:SF2">
    <property type="entry name" value="BLL0597 PROTEIN"/>
    <property type="match status" value="1"/>
</dbReference>
<dbReference type="InterPro" id="IPR016174">
    <property type="entry name" value="Di-haem_cyt_TM"/>
</dbReference>
<dbReference type="Pfam" id="PF01292">
    <property type="entry name" value="Ni_hydr_CYTB"/>
    <property type="match status" value="1"/>
</dbReference>
<comment type="caution">
    <text evidence="8">The sequence shown here is derived from an EMBL/GenBank/DDBJ whole genome shotgun (WGS) entry which is preliminary data.</text>
</comment>
<feature type="transmembrane region" description="Helical" evidence="6">
    <location>
        <begin position="162"/>
        <end position="182"/>
    </location>
</feature>
<accession>A0ABV4TYC6</accession>
<feature type="domain" description="Cytochrome b561 bacterial/Ni-hydrogenase" evidence="7">
    <location>
        <begin position="11"/>
        <end position="195"/>
    </location>
</feature>
<proteinExistence type="predicted"/>
<evidence type="ECO:0000256" key="2">
    <source>
        <dbReference type="ARBA" id="ARBA00022475"/>
    </source>
</evidence>
<evidence type="ECO:0000256" key="3">
    <source>
        <dbReference type="ARBA" id="ARBA00022692"/>
    </source>
</evidence>
<dbReference type="Proteomes" id="UP001575181">
    <property type="component" value="Unassembled WGS sequence"/>
</dbReference>
<reference evidence="8 9" key="1">
    <citation type="submission" date="2024-08" db="EMBL/GenBank/DDBJ databases">
        <title>Whole-genome sequencing of halo(alkali)philic microorganisms from hypersaline lakes.</title>
        <authorList>
            <person name="Sorokin D.Y."/>
            <person name="Merkel A.Y."/>
            <person name="Messina E."/>
            <person name="Yakimov M."/>
        </authorList>
    </citation>
    <scope>NUCLEOTIDE SEQUENCE [LARGE SCALE GENOMIC DNA]</scope>
    <source>
        <strain evidence="8 9">Cl-TMA</strain>
    </source>
</reference>
<name>A0ABV4TYC6_9GAMM</name>
<dbReference type="RefSeq" id="WP_373656751.1">
    <property type="nucleotide sequence ID" value="NZ_JBGUAW010000010.1"/>
</dbReference>
<feature type="transmembrane region" description="Helical" evidence="6">
    <location>
        <begin position="122"/>
        <end position="142"/>
    </location>
</feature>
<dbReference type="SUPFAM" id="SSF81342">
    <property type="entry name" value="Transmembrane di-heme cytochromes"/>
    <property type="match status" value="1"/>
</dbReference>
<dbReference type="InterPro" id="IPR051542">
    <property type="entry name" value="Hydrogenase_cytochrome"/>
</dbReference>
<organism evidence="8 9">
    <name type="scientific">Thiohalorhabdus methylotrophus</name>
    <dbReference type="NCBI Taxonomy" id="3242694"/>
    <lineage>
        <taxon>Bacteria</taxon>
        <taxon>Pseudomonadati</taxon>
        <taxon>Pseudomonadota</taxon>
        <taxon>Gammaproteobacteria</taxon>
        <taxon>Thiohalorhabdales</taxon>
        <taxon>Thiohalorhabdaceae</taxon>
        <taxon>Thiohalorhabdus</taxon>
    </lineage>
</organism>
<evidence type="ECO:0000256" key="5">
    <source>
        <dbReference type="ARBA" id="ARBA00023136"/>
    </source>
</evidence>
<feature type="transmembrane region" description="Helical" evidence="6">
    <location>
        <begin position="19"/>
        <end position="39"/>
    </location>
</feature>
<keyword evidence="4 6" id="KW-1133">Transmembrane helix</keyword>
<evidence type="ECO:0000256" key="6">
    <source>
        <dbReference type="SAM" id="Phobius"/>
    </source>
</evidence>
<evidence type="ECO:0000256" key="4">
    <source>
        <dbReference type="ARBA" id="ARBA00022989"/>
    </source>
</evidence>
<keyword evidence="9" id="KW-1185">Reference proteome</keyword>
<feature type="transmembrane region" description="Helical" evidence="6">
    <location>
        <begin position="59"/>
        <end position="77"/>
    </location>
</feature>
<keyword evidence="5 6" id="KW-0472">Membrane</keyword>
<sequence length="217" mass="24410">MEDTPVYGRRVWDPVVRILHWWIALAVLAQFALGAMIMGEHTLGLSEDGEHLLVTIHASIGYVFGAGLLARILWLFIAPGSGSWRDVLPHTSDQWQTARATIRHYLRGFRGERPFYRAHNPLAGLAYAAFLVVGLSQVTTGATMFTSPSELGELWEAVHETGFWIILGFVVLHLVMVAVHEVTERRSLVSAMIHGRKYFTAEELEAHPEARNEEEIR</sequence>
<protein>
    <submittedName>
        <fullName evidence="8">Cytochrome b/b6 domain-containing protein</fullName>
    </submittedName>
</protein>
<dbReference type="Gene3D" id="1.20.950.20">
    <property type="entry name" value="Transmembrane di-heme cytochromes, Chain C"/>
    <property type="match status" value="1"/>
</dbReference>
<keyword evidence="2" id="KW-1003">Cell membrane</keyword>
<dbReference type="EMBL" id="JBGUAW010000010">
    <property type="protein sequence ID" value="MFA9461962.1"/>
    <property type="molecule type" value="Genomic_DNA"/>
</dbReference>
<dbReference type="PANTHER" id="PTHR30485">
    <property type="entry name" value="NI/FE-HYDROGENASE 1 B-TYPE CYTOCHROME SUBUNIT"/>
    <property type="match status" value="1"/>
</dbReference>